<gene>
    <name evidence="3" type="ORF">SDC9_37603</name>
</gene>
<organism evidence="3">
    <name type="scientific">bioreactor metagenome</name>
    <dbReference type="NCBI Taxonomy" id="1076179"/>
    <lineage>
        <taxon>unclassified sequences</taxon>
        <taxon>metagenomes</taxon>
        <taxon>ecological metagenomes</taxon>
    </lineage>
</organism>
<evidence type="ECO:0008006" key="4">
    <source>
        <dbReference type="Google" id="ProtNLM"/>
    </source>
</evidence>
<dbReference type="InterPro" id="IPR013783">
    <property type="entry name" value="Ig-like_fold"/>
</dbReference>
<reference evidence="3" key="1">
    <citation type="submission" date="2019-08" db="EMBL/GenBank/DDBJ databases">
        <authorList>
            <person name="Kucharzyk K."/>
            <person name="Murdoch R.W."/>
            <person name="Higgins S."/>
            <person name="Loffler F."/>
        </authorList>
    </citation>
    <scope>NUCLEOTIDE SEQUENCE</scope>
</reference>
<dbReference type="Gene3D" id="2.60.40.10">
    <property type="entry name" value="Immunoglobulins"/>
    <property type="match status" value="1"/>
</dbReference>
<protein>
    <recommendedName>
        <fullName evidence="4">Secretion system C-terminal sorting domain-containing protein</fullName>
    </recommendedName>
</protein>
<dbReference type="InterPro" id="IPR026444">
    <property type="entry name" value="Secre_tail"/>
</dbReference>
<dbReference type="NCBIfam" id="TIGR04183">
    <property type="entry name" value="Por_Secre_tail"/>
    <property type="match status" value="1"/>
</dbReference>
<feature type="domain" description="Bacterial repeat" evidence="2">
    <location>
        <begin position="224"/>
        <end position="286"/>
    </location>
</feature>
<accession>A0A644VJL0</accession>
<dbReference type="EMBL" id="VSSQ01000332">
    <property type="protein sequence ID" value="MPL91528.1"/>
    <property type="molecule type" value="Genomic_DNA"/>
</dbReference>
<evidence type="ECO:0000259" key="2">
    <source>
        <dbReference type="Pfam" id="PF18998"/>
    </source>
</evidence>
<dbReference type="InterPro" id="IPR044060">
    <property type="entry name" value="Bacterial_rp_domain"/>
</dbReference>
<dbReference type="InterPro" id="IPR036116">
    <property type="entry name" value="FN3_sf"/>
</dbReference>
<dbReference type="InterPro" id="IPR026906">
    <property type="entry name" value="LRR_5"/>
</dbReference>
<name>A0A644VJL0_9ZZZZ</name>
<dbReference type="Pfam" id="PF18998">
    <property type="entry name" value="Flg_new_2"/>
    <property type="match status" value="1"/>
</dbReference>
<proteinExistence type="predicted"/>
<comment type="caution">
    <text evidence="3">The sequence shown here is derived from an EMBL/GenBank/DDBJ whole genome shotgun (WGS) entry which is preliminary data.</text>
</comment>
<dbReference type="AlphaFoldDB" id="A0A644VJL0"/>
<feature type="domain" description="Secretion system C-terminal sorting" evidence="1">
    <location>
        <begin position="583"/>
        <end position="655"/>
    </location>
</feature>
<sequence length="657" mass="73531">MKKLYIVLFALVLGISFNSKAQTFSAVNSDGDTIYYYITSTNPYKVSVTFKGSTNLSYSDEYTGDITIPSSVEYNNITYSVSAIGIYAFYNNSNITSINLPSTITSIGAYAFRNCSGLTSITIPENVTQILSNAFLNCTGLTSINIPSSVNNIGMSSFSNCTNVDTIIMNRVIPPTCASNAFLNIPNTVTVILPCSSYVRYRSASCFNNFTNLQELDTCLYEINVQSSDTTLGTVTGSGTYAYDTITITATPLNNYEFIRWQDGDTNSIRTIIVSKDSTFTATFKEVVYNIIIDTNCQNHSYFFYGNYLETAGTYYRTYSLSPTKDSVIVLHLSFNPTYSIDIYDTICDGETYTQNGFNTNTSGLNILFLQTTKGCDSLINLYLTINPTKTFNFNDTTCQGRTYTLYGFNVDTAGLHTLNLQTYKGCDSTVNLTLFMHPSYSADIYGEVCEGKFYYQNGFFEHMPGIHTRYLQTTKGCDSLINLHLTVIQTPAPTNLTLNNIANYIELNWEGEQENYVIYRDNDSLTVTTLRIYQDSNVVEGVNYCYKIKALNGECESVFSNEECKTFLNINSISTNNFNAYLYPNPTSNKTILRVEGLNENANVRIYDITGRLIKTLELNANDKELEIDVENFAKGVYSIRIINSSINISTKFIKE</sequence>
<dbReference type="SUPFAM" id="SSF52058">
    <property type="entry name" value="L domain-like"/>
    <property type="match status" value="1"/>
</dbReference>
<evidence type="ECO:0000259" key="1">
    <source>
        <dbReference type="Pfam" id="PF18962"/>
    </source>
</evidence>
<evidence type="ECO:0000313" key="3">
    <source>
        <dbReference type="EMBL" id="MPL91528.1"/>
    </source>
</evidence>
<dbReference type="SUPFAM" id="SSF49265">
    <property type="entry name" value="Fibronectin type III"/>
    <property type="match status" value="1"/>
</dbReference>
<dbReference type="Gene3D" id="3.40.50.12480">
    <property type="match status" value="2"/>
</dbReference>
<dbReference type="Pfam" id="PF18962">
    <property type="entry name" value="Por_Secre_tail"/>
    <property type="match status" value="1"/>
</dbReference>
<dbReference type="Pfam" id="PF13306">
    <property type="entry name" value="LRR_5"/>
    <property type="match status" value="1"/>
</dbReference>